<keyword evidence="6 10" id="KW-1133">Transmembrane helix</keyword>
<evidence type="ECO:0000256" key="1">
    <source>
        <dbReference type="ARBA" id="ARBA00004651"/>
    </source>
</evidence>
<organism evidence="11 13">
    <name type="scientific">Temnothorax curvispinosus</name>
    <dbReference type="NCBI Taxonomy" id="300111"/>
    <lineage>
        <taxon>Eukaryota</taxon>
        <taxon>Metazoa</taxon>
        <taxon>Ecdysozoa</taxon>
        <taxon>Arthropoda</taxon>
        <taxon>Hexapoda</taxon>
        <taxon>Insecta</taxon>
        <taxon>Pterygota</taxon>
        <taxon>Neoptera</taxon>
        <taxon>Endopterygota</taxon>
        <taxon>Hymenoptera</taxon>
        <taxon>Apocrita</taxon>
        <taxon>Aculeata</taxon>
        <taxon>Formicoidea</taxon>
        <taxon>Formicidae</taxon>
        <taxon>Myrmicinae</taxon>
        <taxon>Temnothorax</taxon>
    </lineage>
</organism>
<dbReference type="OrthoDB" id="6597368at2759"/>
<comment type="subcellular location">
    <subcellularLocation>
        <location evidence="1">Cell membrane</location>
        <topology evidence="1">Multi-pass membrane protein</topology>
    </subcellularLocation>
</comment>
<dbReference type="GO" id="GO:0005549">
    <property type="term" value="F:odorant binding"/>
    <property type="evidence" value="ECO:0007669"/>
    <property type="project" value="InterPro"/>
</dbReference>
<evidence type="ECO:0000256" key="8">
    <source>
        <dbReference type="ARBA" id="ARBA00023170"/>
    </source>
</evidence>
<name>A0A6J1Q8J2_9HYME</name>
<keyword evidence="3" id="KW-0716">Sensory transduction</keyword>
<evidence type="ECO:0000256" key="2">
    <source>
        <dbReference type="ARBA" id="ARBA00022475"/>
    </source>
</evidence>
<keyword evidence="7 10" id="KW-0472">Membrane</keyword>
<feature type="transmembrane region" description="Helical" evidence="10">
    <location>
        <begin position="63"/>
        <end position="85"/>
    </location>
</feature>
<evidence type="ECO:0000313" key="11">
    <source>
        <dbReference type="Proteomes" id="UP000504618"/>
    </source>
</evidence>
<dbReference type="GeneID" id="112458961"/>
<feature type="transmembrane region" description="Helical" evidence="10">
    <location>
        <begin position="29"/>
        <end position="51"/>
    </location>
</feature>
<gene>
    <name evidence="12 13" type="primary">LOC112458961</name>
</gene>
<evidence type="ECO:0000256" key="3">
    <source>
        <dbReference type="ARBA" id="ARBA00022606"/>
    </source>
</evidence>
<dbReference type="AlphaFoldDB" id="A0A6J1Q8J2"/>
<evidence type="ECO:0000313" key="12">
    <source>
        <dbReference type="RefSeq" id="XP_024878586.1"/>
    </source>
</evidence>
<evidence type="ECO:0000256" key="10">
    <source>
        <dbReference type="SAM" id="Phobius"/>
    </source>
</evidence>
<feature type="transmembrane region" description="Helical" evidence="10">
    <location>
        <begin position="166"/>
        <end position="186"/>
    </location>
</feature>
<dbReference type="PANTHER" id="PTHR21137">
    <property type="entry name" value="ODORANT RECEPTOR"/>
    <property type="match status" value="1"/>
</dbReference>
<keyword evidence="5" id="KW-0552">Olfaction</keyword>
<sequence>MQILTLQFLVYNFCGLWRPSEWSSNVAKLLYNVFTFVIISSEYFVALTQFMDIVLIVDNINDFATNTLIFLTLAAVCFKATVVLMRRNAIINLMRLLMKTPCKPCDEDESAIQTKFDRFIRSYSIKYTLLATSAIIGITIGAVLNVMQGHVPYRIWLPWDYNIPPVFWIISIHQIVSLIFGTMMSIGTDTLIFGLSLQTCAQLEIFENRLHKLIINKTVRYLEHALSSSNNDKTEISECIHHHLRIYE</sequence>
<accession>A0A6J1Q8J2</accession>
<keyword evidence="9" id="KW-0807">Transducer</keyword>
<evidence type="ECO:0000256" key="7">
    <source>
        <dbReference type="ARBA" id="ARBA00023136"/>
    </source>
</evidence>
<evidence type="ECO:0000313" key="13">
    <source>
        <dbReference type="RefSeq" id="XP_024878587.1"/>
    </source>
</evidence>
<dbReference type="InterPro" id="IPR004117">
    <property type="entry name" value="7tm6_olfct_rcpt"/>
</dbReference>
<keyword evidence="2" id="KW-1003">Cell membrane</keyword>
<evidence type="ECO:0000256" key="6">
    <source>
        <dbReference type="ARBA" id="ARBA00022989"/>
    </source>
</evidence>
<dbReference type="Proteomes" id="UP000504618">
    <property type="component" value="Unplaced"/>
</dbReference>
<keyword evidence="8" id="KW-0675">Receptor</keyword>
<protein>
    <submittedName>
        <fullName evidence="12 13">Uncharacterized protein LOC112458961</fullName>
    </submittedName>
</protein>
<dbReference type="GO" id="GO:0007165">
    <property type="term" value="P:signal transduction"/>
    <property type="evidence" value="ECO:0007669"/>
    <property type="project" value="UniProtKB-KW"/>
</dbReference>
<dbReference type="GO" id="GO:0005886">
    <property type="term" value="C:plasma membrane"/>
    <property type="evidence" value="ECO:0007669"/>
    <property type="project" value="UniProtKB-SubCell"/>
</dbReference>
<dbReference type="RefSeq" id="XP_024878587.1">
    <property type="nucleotide sequence ID" value="XM_025022819.1"/>
</dbReference>
<proteinExistence type="predicted"/>
<keyword evidence="4 10" id="KW-0812">Transmembrane</keyword>
<dbReference type="RefSeq" id="XP_024878586.1">
    <property type="nucleotide sequence ID" value="XM_025022818.1"/>
</dbReference>
<dbReference type="GO" id="GO:0004984">
    <property type="term" value="F:olfactory receptor activity"/>
    <property type="evidence" value="ECO:0007669"/>
    <property type="project" value="InterPro"/>
</dbReference>
<keyword evidence="11" id="KW-1185">Reference proteome</keyword>
<evidence type="ECO:0000256" key="4">
    <source>
        <dbReference type="ARBA" id="ARBA00022692"/>
    </source>
</evidence>
<dbReference type="Pfam" id="PF02949">
    <property type="entry name" value="7tm_6"/>
    <property type="match status" value="1"/>
</dbReference>
<evidence type="ECO:0000256" key="5">
    <source>
        <dbReference type="ARBA" id="ARBA00022725"/>
    </source>
</evidence>
<dbReference type="PANTHER" id="PTHR21137:SF35">
    <property type="entry name" value="ODORANT RECEPTOR 19A-RELATED"/>
    <property type="match status" value="1"/>
</dbReference>
<reference evidence="12 13" key="1">
    <citation type="submission" date="2025-04" db="UniProtKB">
        <authorList>
            <consortium name="RefSeq"/>
        </authorList>
    </citation>
    <scope>IDENTIFICATION</scope>
    <source>
        <tissue evidence="12 13">Whole body</tissue>
    </source>
</reference>
<evidence type="ECO:0000256" key="9">
    <source>
        <dbReference type="ARBA" id="ARBA00023224"/>
    </source>
</evidence>
<feature type="transmembrane region" description="Helical" evidence="10">
    <location>
        <begin position="127"/>
        <end position="146"/>
    </location>
</feature>